<proteinExistence type="predicted"/>
<dbReference type="EMBL" id="LJIG01009872">
    <property type="protein sequence ID" value="KRT82212.1"/>
    <property type="molecule type" value="Genomic_DNA"/>
</dbReference>
<evidence type="ECO:0000313" key="3">
    <source>
        <dbReference type="EMBL" id="KRT82212.1"/>
    </source>
</evidence>
<protein>
    <recommendedName>
        <fullName evidence="2">Platelet-derived growth factor (PDGF) family profile domain-containing protein</fullName>
    </recommendedName>
</protein>
<dbReference type="GO" id="GO:0016020">
    <property type="term" value="C:membrane"/>
    <property type="evidence" value="ECO:0007669"/>
    <property type="project" value="InterPro"/>
</dbReference>
<dbReference type="SUPFAM" id="SSF57501">
    <property type="entry name" value="Cystine-knot cytokines"/>
    <property type="match status" value="1"/>
</dbReference>
<feature type="transmembrane region" description="Helical" evidence="1">
    <location>
        <begin position="28"/>
        <end position="50"/>
    </location>
</feature>
<comment type="caution">
    <text evidence="3">The sequence shown here is derived from an EMBL/GenBank/DDBJ whole genome shotgun (WGS) entry which is preliminary data.</text>
</comment>
<evidence type="ECO:0000259" key="2">
    <source>
        <dbReference type="PROSITE" id="PS50278"/>
    </source>
</evidence>
<feature type="domain" description="Platelet-derived growth factor (PDGF) family profile" evidence="2">
    <location>
        <begin position="53"/>
        <end position="152"/>
    </location>
</feature>
<name>A0A0T6B4K4_9SCAR</name>
<evidence type="ECO:0000313" key="4">
    <source>
        <dbReference type="Proteomes" id="UP000051574"/>
    </source>
</evidence>
<keyword evidence="1" id="KW-0812">Transmembrane</keyword>
<keyword evidence="4" id="KW-1185">Reference proteome</keyword>
<accession>A0A0T6B4K4</accession>
<dbReference type="GO" id="GO:0035099">
    <property type="term" value="P:hemocyte migration"/>
    <property type="evidence" value="ECO:0007669"/>
    <property type="project" value="TreeGrafter"/>
</dbReference>
<dbReference type="GO" id="GO:0008083">
    <property type="term" value="F:growth factor activity"/>
    <property type="evidence" value="ECO:0007669"/>
    <property type="project" value="InterPro"/>
</dbReference>
<dbReference type="PANTHER" id="PTHR21719">
    <property type="entry name" value="FI06402P-RELATED"/>
    <property type="match status" value="1"/>
</dbReference>
<dbReference type="Gene3D" id="2.10.90.10">
    <property type="entry name" value="Cystine-knot cytokines"/>
    <property type="match status" value="1"/>
</dbReference>
<dbReference type="InterPro" id="IPR000072">
    <property type="entry name" value="PDGF/VEGF_dom"/>
</dbReference>
<reference evidence="3 4" key="1">
    <citation type="submission" date="2015-09" db="EMBL/GenBank/DDBJ databases">
        <title>Draft genome of the scarab beetle Oryctes borbonicus.</title>
        <authorList>
            <person name="Meyer J.M."/>
            <person name="Markov G.V."/>
            <person name="Baskaran P."/>
            <person name="Herrmann M."/>
            <person name="Sommer R.J."/>
            <person name="Roedelsperger C."/>
        </authorList>
    </citation>
    <scope>NUCLEOTIDE SEQUENCE [LARGE SCALE GENOMIC DNA]</scope>
    <source>
        <strain evidence="3">OB123</strain>
        <tissue evidence="3">Whole animal</tissue>
    </source>
</reference>
<dbReference type="Proteomes" id="UP000051574">
    <property type="component" value="Unassembled WGS sequence"/>
</dbReference>
<dbReference type="PANTHER" id="PTHR21719:SF1">
    <property type="entry name" value="FI06402P-RELATED"/>
    <property type="match status" value="1"/>
</dbReference>
<gene>
    <name evidence="3" type="ORF">AMK59_4679</name>
</gene>
<evidence type="ECO:0000256" key="1">
    <source>
        <dbReference type="SAM" id="Phobius"/>
    </source>
</evidence>
<dbReference type="PROSITE" id="PS50278">
    <property type="entry name" value="PDGF_2"/>
    <property type="match status" value="1"/>
</dbReference>
<dbReference type="AlphaFoldDB" id="A0A0T6B4K4"/>
<feature type="non-terminal residue" evidence="3">
    <location>
        <position position="1"/>
    </location>
</feature>
<keyword evidence="1" id="KW-1133">Transmembrane helix</keyword>
<sequence length="156" mass="17257">SKTQPNSLEQISDSKSVVKNTKMASTTINRVICWIMFGLIVATAINCSALNKKFLSYTEMVQRTQTIGCKPRLRSFRIKELFTDVSENAVAPSRIVLYRCGDSLGCCETGEVCTVKDSMPLTIQLVSTQGSDAYIIRHAEDHLSCKCVPANEDTIK</sequence>
<dbReference type="InterPro" id="IPR029034">
    <property type="entry name" value="Cystine-knot_cytokine"/>
</dbReference>
<keyword evidence="1" id="KW-0472">Membrane</keyword>
<organism evidence="3 4">
    <name type="scientific">Oryctes borbonicus</name>
    <dbReference type="NCBI Taxonomy" id="1629725"/>
    <lineage>
        <taxon>Eukaryota</taxon>
        <taxon>Metazoa</taxon>
        <taxon>Ecdysozoa</taxon>
        <taxon>Arthropoda</taxon>
        <taxon>Hexapoda</taxon>
        <taxon>Insecta</taxon>
        <taxon>Pterygota</taxon>
        <taxon>Neoptera</taxon>
        <taxon>Endopterygota</taxon>
        <taxon>Coleoptera</taxon>
        <taxon>Polyphaga</taxon>
        <taxon>Scarabaeiformia</taxon>
        <taxon>Scarabaeidae</taxon>
        <taxon>Dynastinae</taxon>
        <taxon>Oryctes</taxon>
    </lineage>
</organism>